<keyword evidence="2" id="KW-1185">Reference proteome</keyword>
<sequence>MLANAIVGLMSNVVWFVVTYQAYHNGNKLWWKPAVLILLTDAAFSLEAFDFPPFLDSFDAHSLWHGATILLIPEWYDFLVKDARWDSHIDQLSKD</sequence>
<comment type="caution">
    <text evidence="1">The sequence shown here is derived from an EMBL/GenBank/DDBJ whole genome shotgun (WGS) entry which is preliminary data.</text>
</comment>
<dbReference type="Proteomes" id="UP001150603">
    <property type="component" value="Unassembled WGS sequence"/>
</dbReference>
<gene>
    <name evidence="1" type="ORF">FBU59_002422</name>
</gene>
<evidence type="ECO:0000313" key="1">
    <source>
        <dbReference type="EMBL" id="KAJ1945069.1"/>
    </source>
</evidence>
<name>A0ACC1JB36_9FUNG</name>
<evidence type="ECO:0000313" key="2">
    <source>
        <dbReference type="Proteomes" id="UP001150603"/>
    </source>
</evidence>
<protein>
    <submittedName>
        <fullName evidence="1">Uncharacterized protein</fullName>
    </submittedName>
</protein>
<organism evidence="1 2">
    <name type="scientific">Linderina macrospora</name>
    <dbReference type="NCBI Taxonomy" id="4868"/>
    <lineage>
        <taxon>Eukaryota</taxon>
        <taxon>Fungi</taxon>
        <taxon>Fungi incertae sedis</taxon>
        <taxon>Zoopagomycota</taxon>
        <taxon>Kickxellomycotina</taxon>
        <taxon>Kickxellomycetes</taxon>
        <taxon>Kickxellales</taxon>
        <taxon>Kickxellaceae</taxon>
        <taxon>Linderina</taxon>
    </lineage>
</organism>
<proteinExistence type="predicted"/>
<dbReference type="EMBL" id="JANBPW010001321">
    <property type="protein sequence ID" value="KAJ1945069.1"/>
    <property type="molecule type" value="Genomic_DNA"/>
</dbReference>
<accession>A0ACC1JB36</accession>
<reference evidence="1" key="1">
    <citation type="submission" date="2022-07" db="EMBL/GenBank/DDBJ databases">
        <title>Phylogenomic reconstructions and comparative analyses of Kickxellomycotina fungi.</title>
        <authorList>
            <person name="Reynolds N.K."/>
            <person name="Stajich J.E."/>
            <person name="Barry K."/>
            <person name="Grigoriev I.V."/>
            <person name="Crous P."/>
            <person name="Smith M.E."/>
        </authorList>
    </citation>
    <scope>NUCLEOTIDE SEQUENCE</scope>
    <source>
        <strain evidence="1">NRRL 5244</strain>
    </source>
</reference>